<dbReference type="InterPro" id="IPR036047">
    <property type="entry name" value="F-box-like_dom_sf"/>
</dbReference>
<dbReference type="Gene3D" id="1.20.1280.50">
    <property type="match status" value="1"/>
</dbReference>
<dbReference type="OMA" id="IFHYVVW"/>
<dbReference type="KEGG" id="scm:SCHCO_02610872"/>
<dbReference type="STRING" id="578458.D8PRC3"/>
<dbReference type="PANTHER" id="PTHR38926:SF5">
    <property type="entry name" value="F-BOX AND LEUCINE-RICH REPEAT PROTEIN 6"/>
    <property type="match status" value="1"/>
</dbReference>
<accession>D8PRC3</accession>
<evidence type="ECO:0000256" key="1">
    <source>
        <dbReference type="SAM" id="MobiDB-lite"/>
    </source>
</evidence>
<name>D8PRC3_SCHCM</name>
<dbReference type="InParanoid" id="D8PRC3"/>
<dbReference type="PROSITE" id="PS50181">
    <property type="entry name" value="FBOX"/>
    <property type="match status" value="1"/>
</dbReference>
<dbReference type="Gene3D" id="3.80.10.10">
    <property type="entry name" value="Ribonuclease Inhibitor"/>
    <property type="match status" value="1"/>
</dbReference>
<evidence type="ECO:0000259" key="2">
    <source>
        <dbReference type="PROSITE" id="PS50181"/>
    </source>
</evidence>
<dbReference type="VEuPathDB" id="FungiDB:SCHCODRAFT_02610872"/>
<dbReference type="GeneID" id="9594536"/>
<dbReference type="OrthoDB" id="2863610at2759"/>
<evidence type="ECO:0000313" key="3">
    <source>
        <dbReference type="EMBL" id="EFJ02498.1"/>
    </source>
</evidence>
<dbReference type="InterPro" id="IPR032675">
    <property type="entry name" value="LRR_dom_sf"/>
</dbReference>
<dbReference type="PANTHER" id="PTHR38926">
    <property type="entry name" value="F-BOX DOMAIN CONTAINING PROTEIN, EXPRESSED"/>
    <property type="match status" value="1"/>
</dbReference>
<feature type="compositionally biased region" description="Polar residues" evidence="1">
    <location>
        <begin position="1"/>
        <end position="13"/>
    </location>
</feature>
<reference evidence="3 4" key="1">
    <citation type="journal article" date="2010" name="Nat. Biotechnol.">
        <title>Genome sequence of the model mushroom Schizophyllum commune.</title>
        <authorList>
            <person name="Ohm R.A."/>
            <person name="de Jong J.F."/>
            <person name="Lugones L.G."/>
            <person name="Aerts A."/>
            <person name="Kothe E."/>
            <person name="Stajich J.E."/>
            <person name="de Vries R.P."/>
            <person name="Record E."/>
            <person name="Levasseur A."/>
            <person name="Baker S.E."/>
            <person name="Bartholomew K.A."/>
            <person name="Coutinho P.M."/>
            <person name="Erdmann S."/>
            <person name="Fowler T.J."/>
            <person name="Gathman A.C."/>
            <person name="Lombard V."/>
            <person name="Henrissat B."/>
            <person name="Knabe N."/>
            <person name="Kuees U."/>
            <person name="Lilly W.W."/>
            <person name="Lindquist E."/>
            <person name="Lucas S."/>
            <person name="Magnuson J.K."/>
            <person name="Piumi F."/>
            <person name="Raudaskoski M."/>
            <person name="Salamov A."/>
            <person name="Schmutz J."/>
            <person name="Schwarze F.W.M.R."/>
            <person name="vanKuyk P.A."/>
            <person name="Horton J.S."/>
            <person name="Grigoriev I.V."/>
            <person name="Woesten H.A.B."/>
        </authorList>
    </citation>
    <scope>NUCLEOTIDE SEQUENCE [LARGE SCALE GENOMIC DNA]</scope>
    <source>
        <strain evidence="4">H4-8 / FGSC 9210</strain>
    </source>
</reference>
<dbReference type="InterPro" id="IPR001810">
    <property type="entry name" value="F-box_dom"/>
</dbReference>
<dbReference type="SUPFAM" id="SSF81383">
    <property type="entry name" value="F-box domain"/>
    <property type="match status" value="1"/>
</dbReference>
<keyword evidence="4" id="KW-1185">Reference proteome</keyword>
<feature type="domain" description="F-box" evidence="2">
    <location>
        <begin position="178"/>
        <end position="234"/>
    </location>
</feature>
<gene>
    <name evidence="3" type="ORF">SCHCODRAFT_255580</name>
</gene>
<dbReference type="Proteomes" id="UP000007431">
    <property type="component" value="Unassembled WGS sequence"/>
</dbReference>
<dbReference type="SUPFAM" id="SSF52047">
    <property type="entry name" value="RNI-like"/>
    <property type="match status" value="1"/>
</dbReference>
<dbReference type="RefSeq" id="XP_003037400.1">
    <property type="nucleotide sequence ID" value="XM_003037354.1"/>
</dbReference>
<organism evidence="4">
    <name type="scientific">Schizophyllum commune (strain H4-8 / FGSC 9210)</name>
    <name type="common">Split gill fungus</name>
    <dbReference type="NCBI Taxonomy" id="578458"/>
    <lineage>
        <taxon>Eukaryota</taxon>
        <taxon>Fungi</taxon>
        <taxon>Dikarya</taxon>
        <taxon>Basidiomycota</taxon>
        <taxon>Agaricomycotina</taxon>
        <taxon>Agaricomycetes</taxon>
        <taxon>Agaricomycetidae</taxon>
        <taxon>Agaricales</taxon>
        <taxon>Schizophyllaceae</taxon>
        <taxon>Schizophyllum</taxon>
    </lineage>
</organism>
<evidence type="ECO:0000313" key="4">
    <source>
        <dbReference type="Proteomes" id="UP000007431"/>
    </source>
</evidence>
<proteinExistence type="predicted"/>
<dbReference type="Pfam" id="PF12937">
    <property type="entry name" value="F-box-like"/>
    <property type="match status" value="1"/>
</dbReference>
<sequence length="650" mass="74226">MSLNSSPIQQGSAPQPAGVWSWSWPDPQQDRPAFENAIAKARTMRKFDPLQSIAMIPPAAFVGARQPVLYEVQDQAVREVLSRMTADQQHELMLRYMIRQFADPPASPEQLAMERQHLEDARRLMPMYEAKLASAVAQAQRQRAINGPAIAQALEEMNLANRLYKTNQLKAWVLVWRSFPIQELPMDILENIFRLAVYHTRGPVDLANTRGTLAAVCRSWREIINADATLWNTIRIFEEPPWSMTALQVERSAGTFLDIRVDDDEREQRGLPMLTGEKWTSLIDILFSKLSQIRMLIVTVKDMGSMFYLIDRLRAANGQPMMLERLELFGGGQPYMFIPGADFEPKEYQQPMALFGGYDIPSLTHLTLKGVQIDWANTDLSNLTTFDIRRFPPERSPSIFKFREILSNCPNLQNLTIDAAAPIPAQNQEELDATSTPIELPNLKRLTVADLVPATAIALFKQFNAPTIKELTVLNLSTDDYGTFLETTIGALSNVRILTWYSCEVRNTQENRRIMARWFKAMPKLCYLRLAGVDRDTMDFFLMDEGIEQTGGLPFPLSGARPQPKPILPNLLAIEWENCHAEDIAYFVRRRKAMGRPLRHLYTYQPHWDQIKNDPETKELLDEAREIMAIAPMSSEQTREEAWALSDDRD</sequence>
<dbReference type="EMBL" id="GL377302">
    <property type="protein sequence ID" value="EFJ02498.1"/>
    <property type="molecule type" value="Genomic_DNA"/>
</dbReference>
<dbReference type="AlphaFoldDB" id="D8PRC3"/>
<feature type="region of interest" description="Disordered" evidence="1">
    <location>
        <begin position="1"/>
        <end position="26"/>
    </location>
</feature>
<dbReference type="HOGENOM" id="CLU_020637_0_0_1"/>
<dbReference type="eggNOG" id="ENOG502SJ3W">
    <property type="taxonomic scope" value="Eukaryota"/>
</dbReference>
<protein>
    <recommendedName>
        <fullName evidence="2">F-box domain-containing protein</fullName>
    </recommendedName>
</protein>